<proteinExistence type="inferred from homology"/>
<dbReference type="GO" id="GO:0000215">
    <property type="term" value="F:tRNA 2'-phosphotransferase activity"/>
    <property type="evidence" value="ECO:0007669"/>
    <property type="project" value="UniProtKB-EC"/>
</dbReference>
<evidence type="ECO:0000256" key="4">
    <source>
        <dbReference type="ARBA" id="ARBA00022679"/>
    </source>
</evidence>
<dbReference type="Proteomes" id="UP001465976">
    <property type="component" value="Unassembled WGS sequence"/>
</dbReference>
<dbReference type="EC" id="2.7.1.160" evidence="3"/>
<protein>
    <recommendedName>
        <fullName evidence="3">2'-phosphotransferase</fullName>
        <ecNumber evidence="3">2.7.1.160</ecNumber>
    </recommendedName>
</protein>
<comment type="caution">
    <text evidence="8">The sequence shown here is derived from an EMBL/GenBank/DDBJ whole genome shotgun (WGS) entry which is preliminary data.</text>
</comment>
<evidence type="ECO:0000256" key="5">
    <source>
        <dbReference type="ARBA" id="ARBA00023027"/>
    </source>
</evidence>
<keyword evidence="5" id="KW-0520">NAD</keyword>
<dbReference type="PANTHER" id="PTHR12684">
    <property type="entry name" value="PUTATIVE PHOSPHOTRANSFERASE"/>
    <property type="match status" value="1"/>
</dbReference>
<dbReference type="InterPro" id="IPR002745">
    <property type="entry name" value="Ptrans_KptA/Tpt1"/>
</dbReference>
<dbReference type="Gene3D" id="3.20.170.30">
    <property type="match status" value="1"/>
</dbReference>
<comment type="catalytic activity">
    <reaction evidence="6">
        <text>2'-phospho-[ligated tRNA] + NAD(+) = mature tRNA + ADP-alpha-D-ribose 1'',2''-cyclic phosphate + nicotinamide</text>
        <dbReference type="Rhea" id="RHEA:23324"/>
        <dbReference type="Rhea" id="RHEA-COMP:11106"/>
        <dbReference type="Rhea" id="RHEA-COMP:11107"/>
        <dbReference type="ChEBI" id="CHEBI:17154"/>
        <dbReference type="ChEBI" id="CHEBI:57540"/>
        <dbReference type="ChEBI" id="CHEBI:76596"/>
        <dbReference type="ChEBI" id="CHEBI:82883"/>
        <dbReference type="ChEBI" id="CHEBI:85027"/>
        <dbReference type="EC" id="2.7.1.160"/>
    </reaction>
</comment>
<evidence type="ECO:0000256" key="1">
    <source>
        <dbReference type="ARBA" id="ARBA00003343"/>
    </source>
</evidence>
<dbReference type="SUPFAM" id="SSF56399">
    <property type="entry name" value="ADP-ribosylation"/>
    <property type="match status" value="1"/>
</dbReference>
<feature type="region of interest" description="Disordered" evidence="7">
    <location>
        <begin position="275"/>
        <end position="315"/>
    </location>
</feature>
<dbReference type="InterPro" id="IPR042081">
    <property type="entry name" value="RNA_2'-PTrans_C"/>
</dbReference>
<evidence type="ECO:0000256" key="3">
    <source>
        <dbReference type="ARBA" id="ARBA00012007"/>
    </source>
</evidence>
<evidence type="ECO:0000256" key="2">
    <source>
        <dbReference type="ARBA" id="ARBA00009836"/>
    </source>
</evidence>
<evidence type="ECO:0000256" key="6">
    <source>
        <dbReference type="ARBA" id="ARBA00047949"/>
    </source>
</evidence>
<keyword evidence="4 8" id="KW-0808">Transferase</keyword>
<comment type="similarity">
    <text evidence="2">Belongs to the KptA/TPT1 family.</text>
</comment>
<name>A0ABR3FA84_9AGAR</name>
<evidence type="ECO:0000313" key="8">
    <source>
        <dbReference type="EMBL" id="KAL0572075.1"/>
    </source>
</evidence>
<gene>
    <name evidence="8" type="primary">TPT1_2</name>
    <name evidence="8" type="ORF">V5O48_009893</name>
</gene>
<dbReference type="PANTHER" id="PTHR12684:SF2">
    <property type="entry name" value="TRNA 2'-PHOSPHOTRANSFERASE 1"/>
    <property type="match status" value="1"/>
</dbReference>
<feature type="compositionally biased region" description="Basic and acidic residues" evidence="7">
    <location>
        <begin position="304"/>
        <end position="315"/>
    </location>
</feature>
<sequence length="315" mass="35269">MSIRFRLPAVAHGHQRTFSTTYVCSKRFNHPPGGERPDLPTAAQKEKRVQFSKTISWLLRHAAEQKGLPIRSDGYVKVRDLLKATELRGLDFLGLEKIVGLDTKNRFNLSYEPHAGPPSSPQLDHWWIRANQGHSMTNVSELELRRLTSPEEVPMAVHGTSVEAWKQISVQGLSKKGRNHIHLAPGVASGGVISGMRKGSRILIYIDMAKAMADGIKFYLSTNQVILTAGEHGYLKPEYFRRVEILKKTYQPIPGWEGTASTEDKVENFVEDTFEDTKRDATHPVESGPSLEVEPATTTASETTRPKVRDHITLL</sequence>
<dbReference type="InterPro" id="IPR042080">
    <property type="entry name" value="RNA_2'-PTrans_N"/>
</dbReference>
<dbReference type="EMBL" id="JBAHYK010000676">
    <property type="protein sequence ID" value="KAL0572075.1"/>
    <property type="molecule type" value="Genomic_DNA"/>
</dbReference>
<accession>A0ABR3FA84</accession>
<comment type="function">
    <text evidence="1">Catalyzes the last step of tRNA splicing, the transfer of the splice junction 2'-phosphate from ligated tRNA to NAD to produce ADP-ribose 1''-2'' cyclic phosphate.</text>
</comment>
<organism evidence="8 9">
    <name type="scientific">Marasmius crinis-equi</name>
    <dbReference type="NCBI Taxonomy" id="585013"/>
    <lineage>
        <taxon>Eukaryota</taxon>
        <taxon>Fungi</taxon>
        <taxon>Dikarya</taxon>
        <taxon>Basidiomycota</taxon>
        <taxon>Agaricomycotina</taxon>
        <taxon>Agaricomycetes</taxon>
        <taxon>Agaricomycetidae</taxon>
        <taxon>Agaricales</taxon>
        <taxon>Marasmiineae</taxon>
        <taxon>Marasmiaceae</taxon>
        <taxon>Marasmius</taxon>
    </lineage>
</organism>
<dbReference type="Gene3D" id="1.10.10.970">
    <property type="entry name" value="RNA 2'-phosphotransferase, Tpt1/KptA family, N-terminal domain"/>
    <property type="match status" value="1"/>
</dbReference>
<keyword evidence="9" id="KW-1185">Reference proteome</keyword>
<evidence type="ECO:0000256" key="7">
    <source>
        <dbReference type="SAM" id="MobiDB-lite"/>
    </source>
</evidence>
<reference evidence="8 9" key="1">
    <citation type="submission" date="2024-02" db="EMBL/GenBank/DDBJ databases">
        <title>A draft genome for the cacao thread blight pathogen Marasmius crinis-equi.</title>
        <authorList>
            <person name="Cohen S.P."/>
            <person name="Baruah I.K."/>
            <person name="Amoako-Attah I."/>
            <person name="Bukari Y."/>
            <person name="Meinhardt L.W."/>
            <person name="Bailey B.A."/>
        </authorList>
    </citation>
    <scope>NUCLEOTIDE SEQUENCE [LARGE SCALE GENOMIC DNA]</scope>
    <source>
        <strain evidence="8 9">GH-76</strain>
    </source>
</reference>
<evidence type="ECO:0000313" key="9">
    <source>
        <dbReference type="Proteomes" id="UP001465976"/>
    </source>
</evidence>
<dbReference type="Pfam" id="PF01885">
    <property type="entry name" value="PTS_2-RNA"/>
    <property type="match status" value="1"/>
</dbReference>